<evidence type="ECO:0000259" key="9">
    <source>
        <dbReference type="Pfam" id="PF05198"/>
    </source>
</evidence>
<evidence type="ECO:0000256" key="3">
    <source>
        <dbReference type="ARBA" id="ARBA00022917"/>
    </source>
</evidence>
<dbReference type="NCBIfam" id="TIGR00168">
    <property type="entry name" value="infC"/>
    <property type="match status" value="1"/>
</dbReference>
<dbReference type="InterPro" id="IPR036788">
    <property type="entry name" value="T_IF-3_C_sf"/>
</dbReference>
<dbReference type="PANTHER" id="PTHR10938">
    <property type="entry name" value="TRANSLATION INITIATION FACTOR IF-3"/>
    <property type="match status" value="1"/>
</dbReference>
<dbReference type="PROSITE" id="PS00938">
    <property type="entry name" value="IF3"/>
    <property type="match status" value="1"/>
</dbReference>
<evidence type="ECO:0000256" key="1">
    <source>
        <dbReference type="ARBA" id="ARBA00005439"/>
    </source>
</evidence>
<dbReference type="SUPFAM" id="SSF54364">
    <property type="entry name" value="Translation initiation factor IF3, N-terminal domain"/>
    <property type="match status" value="1"/>
</dbReference>
<evidence type="ECO:0000256" key="4">
    <source>
        <dbReference type="HAMAP-Rule" id="MF_00080"/>
    </source>
</evidence>
<dbReference type="InterPro" id="IPR001288">
    <property type="entry name" value="Translation_initiation_fac_3"/>
</dbReference>
<comment type="subcellular location">
    <subcellularLocation>
        <location evidence="4 6">Cytoplasm</location>
    </subcellularLocation>
</comment>
<keyword evidence="3 4" id="KW-0648">Protein biosynthesis</keyword>
<evidence type="ECO:0000256" key="7">
    <source>
        <dbReference type="SAM" id="MobiDB-lite"/>
    </source>
</evidence>
<feature type="region of interest" description="Disordered" evidence="7">
    <location>
        <begin position="180"/>
        <end position="205"/>
    </location>
</feature>
<dbReference type="InterPro" id="IPR019815">
    <property type="entry name" value="Translation_initiation_fac_3_C"/>
</dbReference>
<protein>
    <recommendedName>
        <fullName evidence="4 5">Translation initiation factor IF-3</fullName>
    </recommendedName>
</protein>
<dbReference type="GO" id="GO:0043022">
    <property type="term" value="F:ribosome binding"/>
    <property type="evidence" value="ECO:0007669"/>
    <property type="project" value="UniProtKB-ARBA"/>
</dbReference>
<dbReference type="GO" id="GO:0016020">
    <property type="term" value="C:membrane"/>
    <property type="evidence" value="ECO:0007669"/>
    <property type="project" value="TreeGrafter"/>
</dbReference>
<dbReference type="Gene3D" id="3.30.110.10">
    <property type="entry name" value="Translation initiation factor 3 (IF-3), C-terminal domain"/>
    <property type="match status" value="1"/>
</dbReference>
<comment type="function">
    <text evidence="4 6">IF-3 binds to the 30S ribosomal subunit and shifts the equilibrium between 70S ribosomes and their 50S and 30S subunits in favor of the free subunits, thus enhancing the availability of 30S subunits on which protein synthesis initiation begins.</text>
</comment>
<dbReference type="GO" id="GO:0032790">
    <property type="term" value="P:ribosome disassembly"/>
    <property type="evidence" value="ECO:0007669"/>
    <property type="project" value="TreeGrafter"/>
</dbReference>
<dbReference type="GO" id="GO:0005829">
    <property type="term" value="C:cytosol"/>
    <property type="evidence" value="ECO:0007669"/>
    <property type="project" value="TreeGrafter"/>
</dbReference>
<feature type="domain" description="Translation initiation factor 3 N-terminal" evidence="9">
    <location>
        <begin position="16"/>
        <end position="82"/>
    </location>
</feature>
<dbReference type="InterPro" id="IPR036787">
    <property type="entry name" value="T_IF-3_N_sf"/>
</dbReference>
<evidence type="ECO:0000313" key="10">
    <source>
        <dbReference type="EMBL" id="QIM09933.1"/>
    </source>
</evidence>
<evidence type="ECO:0000256" key="6">
    <source>
        <dbReference type="RuleBase" id="RU000646"/>
    </source>
</evidence>
<dbReference type="InterPro" id="IPR019814">
    <property type="entry name" value="Translation_initiation_fac_3_N"/>
</dbReference>
<keyword evidence="4" id="KW-0963">Cytoplasm</keyword>
<feature type="domain" description="Translation initiation factor 3 C-terminal" evidence="8">
    <location>
        <begin position="90"/>
        <end position="175"/>
    </location>
</feature>
<organism evidence="10">
    <name type="scientific">uncultured Prevotella sp</name>
    <dbReference type="NCBI Taxonomy" id="159272"/>
    <lineage>
        <taxon>Bacteria</taxon>
        <taxon>Pseudomonadati</taxon>
        <taxon>Bacteroidota</taxon>
        <taxon>Bacteroidia</taxon>
        <taxon>Bacteroidales</taxon>
        <taxon>Prevotellaceae</taxon>
        <taxon>Prevotella</taxon>
        <taxon>environmental samples</taxon>
    </lineage>
</organism>
<dbReference type="AlphaFoldDB" id="A0A6G8F0Y6"/>
<feature type="compositionally biased region" description="Basic and acidic residues" evidence="7">
    <location>
        <begin position="185"/>
        <end position="195"/>
    </location>
</feature>
<comment type="similarity">
    <text evidence="1 4 6">Belongs to the IF-3 family.</text>
</comment>
<proteinExistence type="inferred from homology"/>
<dbReference type="FunFam" id="3.10.20.80:FF:000001">
    <property type="entry name" value="Translation initiation factor IF-3"/>
    <property type="match status" value="1"/>
</dbReference>
<dbReference type="Pfam" id="PF00707">
    <property type="entry name" value="IF3_C"/>
    <property type="match status" value="1"/>
</dbReference>
<dbReference type="PANTHER" id="PTHR10938:SF0">
    <property type="entry name" value="TRANSLATION INITIATION FACTOR IF-3, MITOCHONDRIAL"/>
    <property type="match status" value="1"/>
</dbReference>
<comment type="subunit">
    <text evidence="4 6">Monomer.</text>
</comment>
<evidence type="ECO:0000256" key="2">
    <source>
        <dbReference type="ARBA" id="ARBA00022540"/>
    </source>
</evidence>
<gene>
    <name evidence="4" type="primary">infC</name>
    <name evidence="10" type="ORF">Prevot485_0320</name>
</gene>
<dbReference type="SUPFAM" id="SSF55200">
    <property type="entry name" value="Translation initiation factor IF3, C-terminal domain"/>
    <property type="match status" value="1"/>
</dbReference>
<sequence>MRTDNRKPNLKNQYRINEQIRVREVRIVDEDGASVMPTKQALDIARQKGVDLVEISPNAQPPVCRIIDYSKFLYQQKKKAKEMKQKQVKVEVKEIRFGPQTDEHDYNFKLKHAKEFLEDGNKVRAYVFFRGRAIVFKEQGEVLLLRFANDLEEYGKVEQLPKLEGKKMFLYLAPKKAGQAKKSQQKLDRERREAEANAAEAANAMAKDAGIPAGDGLAANAKGIEALAKLREATENDNV</sequence>
<accession>A0A6G8F0Y6</accession>
<dbReference type="InterPro" id="IPR019813">
    <property type="entry name" value="Translation_initiation_fac3_CS"/>
</dbReference>
<keyword evidence="2 4" id="KW-0396">Initiation factor</keyword>
<dbReference type="EMBL" id="MN990733">
    <property type="protein sequence ID" value="QIM09933.1"/>
    <property type="molecule type" value="Genomic_DNA"/>
</dbReference>
<reference evidence="10" key="1">
    <citation type="journal article" date="2020" name="J. ISSAAS">
        <title>Lactobacilli and other gastrointestinal microbiota of Peromyscus leucopus, reservoir host for agents of Lyme disease and other zoonoses in North America.</title>
        <authorList>
            <person name="Milovic A."/>
            <person name="Bassam K."/>
            <person name="Shao H."/>
            <person name="Chatzistamou I."/>
            <person name="Tufts D.M."/>
            <person name="Diuk-Wasser M."/>
            <person name="Barbour A.G."/>
        </authorList>
    </citation>
    <scope>NUCLEOTIDE SEQUENCE</scope>
    <source>
        <strain evidence="10">LL70</strain>
    </source>
</reference>
<dbReference type="HAMAP" id="MF_00080">
    <property type="entry name" value="IF_3"/>
    <property type="match status" value="1"/>
</dbReference>
<dbReference type="FunFam" id="3.30.110.10:FF:000001">
    <property type="entry name" value="Translation initiation factor IF-3"/>
    <property type="match status" value="1"/>
</dbReference>
<dbReference type="Gene3D" id="3.10.20.80">
    <property type="entry name" value="Translation initiation factor 3 (IF-3), N-terminal domain"/>
    <property type="match status" value="1"/>
</dbReference>
<dbReference type="GO" id="GO:0003743">
    <property type="term" value="F:translation initiation factor activity"/>
    <property type="evidence" value="ECO:0007669"/>
    <property type="project" value="UniProtKB-UniRule"/>
</dbReference>
<name>A0A6G8F0Y6_9BACT</name>
<evidence type="ECO:0000256" key="5">
    <source>
        <dbReference type="NCBIfam" id="TIGR00168"/>
    </source>
</evidence>
<evidence type="ECO:0000259" key="8">
    <source>
        <dbReference type="Pfam" id="PF00707"/>
    </source>
</evidence>
<dbReference type="Pfam" id="PF05198">
    <property type="entry name" value="IF3_N"/>
    <property type="match status" value="1"/>
</dbReference>